<keyword evidence="2" id="KW-0812">Transmembrane</keyword>
<keyword evidence="2" id="KW-0472">Membrane</keyword>
<comment type="caution">
    <text evidence="3">The sequence shown here is derived from an EMBL/GenBank/DDBJ whole genome shotgun (WGS) entry which is preliminary data.</text>
</comment>
<evidence type="ECO:0000313" key="4">
    <source>
        <dbReference type="Proteomes" id="UP001443914"/>
    </source>
</evidence>
<protein>
    <submittedName>
        <fullName evidence="3">Uncharacterized protein</fullName>
    </submittedName>
</protein>
<organism evidence="3 4">
    <name type="scientific">Saponaria officinalis</name>
    <name type="common">Common soapwort</name>
    <name type="synonym">Lychnis saponaria</name>
    <dbReference type="NCBI Taxonomy" id="3572"/>
    <lineage>
        <taxon>Eukaryota</taxon>
        <taxon>Viridiplantae</taxon>
        <taxon>Streptophyta</taxon>
        <taxon>Embryophyta</taxon>
        <taxon>Tracheophyta</taxon>
        <taxon>Spermatophyta</taxon>
        <taxon>Magnoliopsida</taxon>
        <taxon>eudicotyledons</taxon>
        <taxon>Gunneridae</taxon>
        <taxon>Pentapetalae</taxon>
        <taxon>Caryophyllales</taxon>
        <taxon>Caryophyllaceae</taxon>
        <taxon>Caryophylleae</taxon>
        <taxon>Saponaria</taxon>
    </lineage>
</organism>
<accession>A0AAW1HBQ1</accession>
<dbReference type="EMBL" id="JBDFQZ010000012">
    <property type="protein sequence ID" value="KAK9673480.1"/>
    <property type="molecule type" value="Genomic_DNA"/>
</dbReference>
<reference evidence="3" key="1">
    <citation type="submission" date="2024-03" db="EMBL/GenBank/DDBJ databases">
        <title>WGS assembly of Saponaria officinalis var. Norfolk2.</title>
        <authorList>
            <person name="Jenkins J."/>
            <person name="Shu S."/>
            <person name="Grimwood J."/>
            <person name="Barry K."/>
            <person name="Goodstein D."/>
            <person name="Schmutz J."/>
            <person name="Leebens-Mack J."/>
            <person name="Osbourn A."/>
        </authorList>
    </citation>
    <scope>NUCLEOTIDE SEQUENCE [LARGE SCALE GENOMIC DNA]</scope>
    <source>
        <strain evidence="3">JIC</strain>
    </source>
</reference>
<feature type="region of interest" description="Disordered" evidence="1">
    <location>
        <begin position="40"/>
        <end position="78"/>
    </location>
</feature>
<keyword evidence="2" id="KW-1133">Transmembrane helix</keyword>
<feature type="compositionally biased region" description="Basic and acidic residues" evidence="1">
    <location>
        <begin position="40"/>
        <end position="53"/>
    </location>
</feature>
<evidence type="ECO:0000256" key="2">
    <source>
        <dbReference type="SAM" id="Phobius"/>
    </source>
</evidence>
<dbReference type="Proteomes" id="UP001443914">
    <property type="component" value="Unassembled WGS sequence"/>
</dbReference>
<sequence>MWKDKPTGIKILWVWTIGTALVLLTTVSRTRMHDMEKFMNETEHQHQQQHYREGASAVDSVMSDDSSFSSDGIIKEDK</sequence>
<feature type="transmembrane region" description="Helical" evidence="2">
    <location>
        <begin position="12"/>
        <end position="30"/>
    </location>
</feature>
<proteinExistence type="predicted"/>
<feature type="compositionally biased region" description="Low complexity" evidence="1">
    <location>
        <begin position="55"/>
        <end position="71"/>
    </location>
</feature>
<gene>
    <name evidence="3" type="ORF">RND81_12G170000</name>
</gene>
<dbReference type="AlphaFoldDB" id="A0AAW1HBQ1"/>
<evidence type="ECO:0000313" key="3">
    <source>
        <dbReference type="EMBL" id="KAK9673480.1"/>
    </source>
</evidence>
<keyword evidence="4" id="KW-1185">Reference proteome</keyword>
<name>A0AAW1HBQ1_SAPOF</name>
<evidence type="ECO:0000256" key="1">
    <source>
        <dbReference type="SAM" id="MobiDB-lite"/>
    </source>
</evidence>